<name>A0AA36JSI9_9DINO</name>
<dbReference type="EMBL" id="CAUJNA010003813">
    <property type="protein sequence ID" value="CAJ1410353.1"/>
    <property type="molecule type" value="Genomic_DNA"/>
</dbReference>
<dbReference type="InterPro" id="IPR000742">
    <property type="entry name" value="EGF"/>
</dbReference>
<keyword evidence="6" id="KW-1185">Reference proteome</keyword>
<feature type="domain" description="EGF-like" evidence="3 4">
    <location>
        <begin position="46"/>
        <end position="57"/>
    </location>
</feature>
<proteinExistence type="predicted"/>
<dbReference type="PROSITE" id="PS01186">
    <property type="entry name" value="EGF_2"/>
    <property type="match status" value="1"/>
</dbReference>
<evidence type="ECO:0000259" key="4">
    <source>
        <dbReference type="PROSITE" id="PS01186"/>
    </source>
</evidence>
<dbReference type="InterPro" id="IPR041161">
    <property type="entry name" value="EGF_Tenascin"/>
</dbReference>
<accession>A0AA36JSI9</accession>
<protein>
    <recommendedName>
        <fullName evidence="3 4">EGF-like domain-containing protein</fullName>
    </recommendedName>
</protein>
<reference evidence="5" key="1">
    <citation type="submission" date="2023-08" db="EMBL/GenBank/DDBJ databases">
        <authorList>
            <person name="Chen Y."/>
            <person name="Shah S."/>
            <person name="Dougan E. K."/>
            <person name="Thang M."/>
            <person name="Chan C."/>
        </authorList>
    </citation>
    <scope>NUCLEOTIDE SEQUENCE</scope>
</reference>
<dbReference type="AlphaFoldDB" id="A0AA36JSI9"/>
<gene>
    <name evidence="5" type="ORF">EVOR1521_LOCUS31188</name>
</gene>
<dbReference type="PROSITE" id="PS00022">
    <property type="entry name" value="EGF_1"/>
    <property type="match status" value="1"/>
</dbReference>
<evidence type="ECO:0000313" key="5">
    <source>
        <dbReference type="EMBL" id="CAJ1410353.1"/>
    </source>
</evidence>
<evidence type="ECO:0000259" key="3">
    <source>
        <dbReference type="PROSITE" id="PS00022"/>
    </source>
</evidence>
<dbReference type="FunFam" id="2.10.25.10:FF:000001">
    <property type="entry name" value="Tenascin C"/>
    <property type="match status" value="1"/>
</dbReference>
<evidence type="ECO:0000313" key="6">
    <source>
        <dbReference type="Proteomes" id="UP001178507"/>
    </source>
</evidence>
<sequence>MQRGVCVEDFPVHQCHCFGRYSGYTCNELLCLNACSGRGVCVNGMCQCELGFHGDDCSIFMIEFENQNFGEFVDPTATDATAATTAATV</sequence>
<evidence type="ECO:0000256" key="1">
    <source>
        <dbReference type="ARBA" id="ARBA00023157"/>
    </source>
</evidence>
<comment type="caution">
    <text evidence="5">The sequence shown here is derived from an EMBL/GenBank/DDBJ whole genome shotgun (WGS) entry which is preliminary data.</text>
</comment>
<keyword evidence="1" id="KW-1015">Disulfide bond</keyword>
<dbReference type="SUPFAM" id="SSF57196">
    <property type="entry name" value="EGF/Laminin"/>
    <property type="match status" value="1"/>
</dbReference>
<dbReference type="Gene3D" id="2.10.25.10">
    <property type="entry name" value="Laminin"/>
    <property type="match status" value="1"/>
</dbReference>
<dbReference type="Proteomes" id="UP001178507">
    <property type="component" value="Unassembled WGS sequence"/>
</dbReference>
<keyword evidence="2" id="KW-0325">Glycoprotein</keyword>
<dbReference type="Pfam" id="PF18720">
    <property type="entry name" value="EGF_Tenascin"/>
    <property type="match status" value="1"/>
</dbReference>
<evidence type="ECO:0000256" key="2">
    <source>
        <dbReference type="ARBA" id="ARBA00023180"/>
    </source>
</evidence>
<organism evidence="5 6">
    <name type="scientific">Effrenium voratum</name>
    <dbReference type="NCBI Taxonomy" id="2562239"/>
    <lineage>
        <taxon>Eukaryota</taxon>
        <taxon>Sar</taxon>
        <taxon>Alveolata</taxon>
        <taxon>Dinophyceae</taxon>
        <taxon>Suessiales</taxon>
        <taxon>Symbiodiniaceae</taxon>
        <taxon>Effrenium</taxon>
    </lineage>
</organism>